<evidence type="ECO:0000313" key="8">
    <source>
        <dbReference type="Proteomes" id="UP000321058"/>
    </source>
</evidence>
<accession>A0A512N7M0</accession>
<dbReference type="SUPFAM" id="SSF48179">
    <property type="entry name" value="6-phosphogluconate dehydrogenase C-terminal domain-like"/>
    <property type="match status" value="1"/>
</dbReference>
<dbReference type="PIRSF" id="PIRSF000103">
    <property type="entry name" value="HIBADH"/>
    <property type="match status" value="1"/>
</dbReference>
<dbReference type="Gene3D" id="3.40.50.720">
    <property type="entry name" value="NAD(P)-binding Rossmann-like Domain"/>
    <property type="match status" value="1"/>
</dbReference>
<dbReference type="InterPro" id="IPR002204">
    <property type="entry name" value="3-OH-isobutyrate_DH-rel_CS"/>
</dbReference>
<dbReference type="InterPro" id="IPR036291">
    <property type="entry name" value="NAD(P)-bd_dom_sf"/>
</dbReference>
<dbReference type="InterPro" id="IPR013328">
    <property type="entry name" value="6PGD_dom2"/>
</dbReference>
<reference evidence="7 8" key="1">
    <citation type="submission" date="2019-07" db="EMBL/GenBank/DDBJ databases">
        <title>Whole genome shotgun sequence of Reyranella soli NBRC 108950.</title>
        <authorList>
            <person name="Hosoyama A."/>
            <person name="Uohara A."/>
            <person name="Ohji S."/>
            <person name="Ichikawa N."/>
        </authorList>
    </citation>
    <scope>NUCLEOTIDE SEQUENCE [LARGE SCALE GENOMIC DNA]</scope>
    <source>
        <strain evidence="7 8">NBRC 108950</strain>
    </source>
</reference>
<evidence type="ECO:0000256" key="1">
    <source>
        <dbReference type="ARBA" id="ARBA00009080"/>
    </source>
</evidence>
<organism evidence="7 8">
    <name type="scientific">Reyranella soli</name>
    <dbReference type="NCBI Taxonomy" id="1230389"/>
    <lineage>
        <taxon>Bacteria</taxon>
        <taxon>Pseudomonadati</taxon>
        <taxon>Pseudomonadota</taxon>
        <taxon>Alphaproteobacteria</taxon>
        <taxon>Hyphomicrobiales</taxon>
        <taxon>Reyranellaceae</taxon>
        <taxon>Reyranella</taxon>
    </lineage>
</organism>
<evidence type="ECO:0000256" key="3">
    <source>
        <dbReference type="ARBA" id="ARBA00023027"/>
    </source>
</evidence>
<evidence type="ECO:0000313" key="7">
    <source>
        <dbReference type="EMBL" id="GEP54671.1"/>
    </source>
</evidence>
<dbReference type="InterPro" id="IPR008927">
    <property type="entry name" value="6-PGluconate_DH-like_C_sf"/>
</dbReference>
<evidence type="ECO:0000256" key="2">
    <source>
        <dbReference type="ARBA" id="ARBA00023002"/>
    </source>
</evidence>
<dbReference type="RefSeq" id="WP_147148422.1">
    <property type="nucleotide sequence ID" value="NZ_BKAJ01000031.1"/>
</dbReference>
<name>A0A512N7M0_9HYPH</name>
<sequence length="297" mass="30884">MAGKVGFIGLGAMGGPMALNLAKAGHKLVVHDIDQSKTAAVRAKGAELAGNAEAVAAAVDRTILIVETTDQAKEVITGERGIIRGAKPGHVVVCMSTIDPFAAREIAEQLLAKGIAMVDAPVSGGTGRAQSGELSVIVGGDKETVAKCEDLFKAMGNRTFHVGPLGSGLAMKLVNNMLVQVNTVAVAEALVLGVKAGLDPETIYEVVKVSTGASAAWELRVPRILKGDYEPGGTIDISYKDQELETAFAKRLGVPVLLANVTQQVYQMARAQGLNKQDGSAVVKIFEQMAGVKVKGE</sequence>
<keyword evidence="2" id="KW-0560">Oxidoreductase</keyword>
<comment type="caution">
    <text evidence="7">The sequence shown here is derived from an EMBL/GenBank/DDBJ whole genome shotgun (WGS) entry which is preliminary data.</text>
</comment>
<protein>
    <submittedName>
        <fullName evidence="7">2-hydroxy-3-oxopropionate reductase</fullName>
    </submittedName>
</protein>
<evidence type="ECO:0000259" key="6">
    <source>
        <dbReference type="Pfam" id="PF14833"/>
    </source>
</evidence>
<keyword evidence="3" id="KW-0520">NAD</keyword>
<dbReference type="PANTHER" id="PTHR43060:SF15">
    <property type="entry name" value="3-HYDROXYISOBUTYRATE DEHYDROGENASE-LIKE 1, MITOCHONDRIAL-RELATED"/>
    <property type="match status" value="1"/>
</dbReference>
<dbReference type="EMBL" id="BKAJ01000031">
    <property type="protein sequence ID" value="GEP54671.1"/>
    <property type="molecule type" value="Genomic_DNA"/>
</dbReference>
<keyword evidence="8" id="KW-1185">Reference proteome</keyword>
<dbReference type="Pfam" id="PF03446">
    <property type="entry name" value="NAD_binding_2"/>
    <property type="match status" value="1"/>
</dbReference>
<dbReference type="AlphaFoldDB" id="A0A512N7M0"/>
<dbReference type="Gene3D" id="1.10.1040.10">
    <property type="entry name" value="N-(1-d-carboxylethyl)-l-norvaline Dehydrogenase, domain 2"/>
    <property type="match status" value="1"/>
</dbReference>
<evidence type="ECO:0000256" key="4">
    <source>
        <dbReference type="PIRSR" id="PIRSR000103-1"/>
    </source>
</evidence>
<dbReference type="SUPFAM" id="SSF51735">
    <property type="entry name" value="NAD(P)-binding Rossmann-fold domains"/>
    <property type="match status" value="1"/>
</dbReference>
<feature type="domain" description="6-phosphogluconate dehydrogenase NADP-binding" evidence="5">
    <location>
        <begin position="4"/>
        <end position="163"/>
    </location>
</feature>
<proteinExistence type="inferred from homology"/>
<dbReference type="GO" id="GO:0016491">
    <property type="term" value="F:oxidoreductase activity"/>
    <property type="evidence" value="ECO:0007669"/>
    <property type="project" value="UniProtKB-KW"/>
</dbReference>
<dbReference type="PROSITE" id="PS00895">
    <property type="entry name" value="3_HYDROXYISOBUT_DH"/>
    <property type="match status" value="1"/>
</dbReference>
<dbReference type="GO" id="GO:0016054">
    <property type="term" value="P:organic acid catabolic process"/>
    <property type="evidence" value="ECO:0007669"/>
    <property type="project" value="UniProtKB-ARBA"/>
</dbReference>
<dbReference type="InterPro" id="IPR006115">
    <property type="entry name" value="6PGDH_NADP-bd"/>
</dbReference>
<dbReference type="PANTHER" id="PTHR43060">
    <property type="entry name" value="3-HYDROXYISOBUTYRATE DEHYDROGENASE-LIKE 1, MITOCHONDRIAL-RELATED"/>
    <property type="match status" value="1"/>
</dbReference>
<feature type="active site" evidence="4">
    <location>
        <position position="172"/>
    </location>
</feature>
<dbReference type="InterPro" id="IPR015815">
    <property type="entry name" value="HIBADH-related"/>
</dbReference>
<dbReference type="GO" id="GO:0051287">
    <property type="term" value="F:NAD binding"/>
    <property type="evidence" value="ECO:0007669"/>
    <property type="project" value="InterPro"/>
</dbReference>
<dbReference type="GO" id="GO:0050661">
    <property type="term" value="F:NADP binding"/>
    <property type="evidence" value="ECO:0007669"/>
    <property type="project" value="InterPro"/>
</dbReference>
<dbReference type="OrthoDB" id="7340804at2"/>
<feature type="domain" description="3-hydroxyisobutyrate dehydrogenase-like NAD-binding" evidence="6">
    <location>
        <begin position="166"/>
        <end position="285"/>
    </location>
</feature>
<evidence type="ECO:0000259" key="5">
    <source>
        <dbReference type="Pfam" id="PF03446"/>
    </source>
</evidence>
<dbReference type="Proteomes" id="UP000321058">
    <property type="component" value="Unassembled WGS sequence"/>
</dbReference>
<comment type="similarity">
    <text evidence="1">Belongs to the HIBADH-related family.</text>
</comment>
<gene>
    <name evidence="7" type="primary">garR_1</name>
    <name evidence="7" type="ORF">RSO01_18370</name>
</gene>
<dbReference type="InterPro" id="IPR029154">
    <property type="entry name" value="HIBADH-like_NADP-bd"/>
</dbReference>
<dbReference type="Pfam" id="PF14833">
    <property type="entry name" value="NAD_binding_11"/>
    <property type="match status" value="1"/>
</dbReference>